<dbReference type="Proteomes" id="UP000033869">
    <property type="component" value="Unassembled WGS sequence"/>
</dbReference>
<evidence type="ECO:0000313" key="1">
    <source>
        <dbReference type="EMBL" id="KKS09445.1"/>
    </source>
</evidence>
<accession>A0A0G0W8Y8</accession>
<protein>
    <submittedName>
        <fullName evidence="1">Uncharacterized protein</fullName>
    </submittedName>
</protein>
<name>A0A0G0W8Y8_UNCC2</name>
<proteinExistence type="predicted"/>
<gene>
    <name evidence="1" type="ORF">UU65_C0002G0223</name>
</gene>
<dbReference type="AlphaFoldDB" id="A0A0G0W8Y8"/>
<evidence type="ECO:0000313" key="2">
    <source>
        <dbReference type="Proteomes" id="UP000033869"/>
    </source>
</evidence>
<dbReference type="EMBL" id="LCBL01000002">
    <property type="protein sequence ID" value="KKS09445.1"/>
    <property type="molecule type" value="Genomic_DNA"/>
</dbReference>
<comment type="caution">
    <text evidence="1">The sequence shown here is derived from an EMBL/GenBank/DDBJ whole genome shotgun (WGS) entry which is preliminary data.</text>
</comment>
<organism evidence="1 2">
    <name type="scientific">candidate division CPR2 bacterium GW2011_GWC1_41_48</name>
    <dbReference type="NCBI Taxonomy" id="1618344"/>
    <lineage>
        <taxon>Bacteria</taxon>
        <taxon>Bacteria division CPR2</taxon>
    </lineage>
</organism>
<reference evidence="1 2" key="1">
    <citation type="journal article" date="2015" name="Nature">
        <title>rRNA introns, odd ribosomes, and small enigmatic genomes across a large radiation of phyla.</title>
        <authorList>
            <person name="Brown C.T."/>
            <person name="Hug L.A."/>
            <person name="Thomas B.C."/>
            <person name="Sharon I."/>
            <person name="Castelle C.J."/>
            <person name="Singh A."/>
            <person name="Wilkins M.J."/>
            <person name="Williams K.H."/>
            <person name="Banfield J.F."/>
        </authorList>
    </citation>
    <scope>NUCLEOTIDE SEQUENCE [LARGE SCALE GENOMIC DNA]</scope>
</reference>
<sequence length="178" mass="20581">MKSKTSHVQEALKANKDIEIVEIQESNYLPGKNGFSHTFDIYVAPKQGIYDAEKLQALMEALVPDLEPTMSDRFWESDSQMSFGKLYFDETIGTEHTRREITLTDAGLQSTEGFVEGKKVIESTQDLRRRTWVRLYPNVQIAAFAVDGQDQWSIDKKDLIKYQGTFTRLMNRFFAKRK</sequence>